<reference evidence="7 8" key="1">
    <citation type="submission" date="2018-10" db="EMBL/GenBank/DDBJ databases">
        <authorList>
            <consortium name="Pathogen Informatics"/>
        </authorList>
    </citation>
    <scope>NUCLEOTIDE SEQUENCE [LARGE SCALE GENOMIC DNA]</scope>
</reference>
<dbReference type="Pfam" id="PF04939">
    <property type="entry name" value="RRS1"/>
    <property type="match status" value="1"/>
</dbReference>
<dbReference type="Proteomes" id="UP000274131">
    <property type="component" value="Unassembled WGS sequence"/>
</dbReference>
<protein>
    <recommendedName>
        <fullName evidence="5">Ribosome biogenesis regulatory protein</fullName>
    </recommendedName>
</protein>
<organism evidence="7 8">
    <name type="scientific">Enterobius vermicularis</name>
    <name type="common">Human pinworm</name>
    <dbReference type="NCBI Taxonomy" id="51028"/>
    <lineage>
        <taxon>Eukaryota</taxon>
        <taxon>Metazoa</taxon>
        <taxon>Ecdysozoa</taxon>
        <taxon>Nematoda</taxon>
        <taxon>Chromadorea</taxon>
        <taxon>Rhabditida</taxon>
        <taxon>Spirurina</taxon>
        <taxon>Oxyuridomorpha</taxon>
        <taxon>Oxyuroidea</taxon>
        <taxon>Oxyuridae</taxon>
        <taxon>Enterobius</taxon>
    </lineage>
</organism>
<comment type="function">
    <text evidence="5">Involved in ribosomal large subunit assembly.</text>
</comment>
<feature type="region of interest" description="Disordered" evidence="6">
    <location>
        <begin position="232"/>
        <end position="285"/>
    </location>
</feature>
<evidence type="ECO:0000256" key="4">
    <source>
        <dbReference type="ARBA" id="ARBA00023242"/>
    </source>
</evidence>
<comment type="subcellular location">
    <subcellularLocation>
        <location evidence="1 5">Nucleus</location>
    </subcellularLocation>
</comment>
<evidence type="ECO:0000313" key="8">
    <source>
        <dbReference type="Proteomes" id="UP000274131"/>
    </source>
</evidence>
<feature type="compositionally biased region" description="Basic residues" evidence="6">
    <location>
        <begin position="248"/>
        <end position="261"/>
    </location>
</feature>
<dbReference type="STRING" id="51028.A0A3P6H464"/>
<dbReference type="OrthoDB" id="28455at2759"/>
<feature type="compositionally biased region" description="Basic residues" evidence="6">
    <location>
        <begin position="271"/>
        <end position="285"/>
    </location>
</feature>
<evidence type="ECO:0000256" key="1">
    <source>
        <dbReference type="ARBA" id="ARBA00004123"/>
    </source>
</evidence>
<keyword evidence="4 5" id="KW-0539">Nucleus</keyword>
<sequence length="285" mass="33650">MEREEEILARTRDNVQYLFNNIWELDRKVVEDAVVVKMPPVVFRLPREKVIPKKKEPTRWELYAQAKGIKKKKKSSKVYDKVAKEWKPTYGYNRGNNDDDNWVIEIPDNKDPMIDYFGEREELKKERVHKNELQRLRNIKRQTRRTDENMLDASIPLGVSKDLKDRTRHELVNQMSRARVSTASVGKFQPAIKNEKVPKNKGIKRKFEPNEAGIVNETERYKEVLDQVISKKPLVNEGQLAANSSTKNQRKSKKSTHKSTIHRQQYFQSKIKPRKLGKKMVKRKK</sequence>
<evidence type="ECO:0000256" key="6">
    <source>
        <dbReference type="SAM" id="MobiDB-lite"/>
    </source>
</evidence>
<name>A0A3P6H464_ENTVE</name>
<keyword evidence="8" id="KW-1185">Reference proteome</keyword>
<evidence type="ECO:0000313" key="7">
    <source>
        <dbReference type="EMBL" id="VDD86903.1"/>
    </source>
</evidence>
<dbReference type="GO" id="GO:0042254">
    <property type="term" value="P:ribosome biogenesis"/>
    <property type="evidence" value="ECO:0007669"/>
    <property type="project" value="UniProtKB-KW"/>
</dbReference>
<accession>A0A3P6H464</accession>
<dbReference type="EMBL" id="UXUI01007309">
    <property type="protein sequence ID" value="VDD86903.1"/>
    <property type="molecule type" value="Genomic_DNA"/>
</dbReference>
<gene>
    <name evidence="7" type="ORF">EVEC_LOCUS2046</name>
</gene>
<dbReference type="AlphaFoldDB" id="A0A3P6H464"/>
<dbReference type="InterPro" id="IPR007023">
    <property type="entry name" value="Ribosom_reg"/>
</dbReference>
<evidence type="ECO:0000256" key="2">
    <source>
        <dbReference type="ARBA" id="ARBA00010077"/>
    </source>
</evidence>
<dbReference type="GO" id="GO:0005634">
    <property type="term" value="C:nucleus"/>
    <property type="evidence" value="ECO:0007669"/>
    <property type="project" value="UniProtKB-SubCell"/>
</dbReference>
<keyword evidence="3 5" id="KW-0690">Ribosome biogenesis</keyword>
<comment type="similarity">
    <text evidence="2 5">Belongs to the RRS1 family.</text>
</comment>
<evidence type="ECO:0000256" key="3">
    <source>
        <dbReference type="ARBA" id="ARBA00022517"/>
    </source>
</evidence>
<proteinExistence type="inferred from homology"/>
<evidence type="ECO:0000256" key="5">
    <source>
        <dbReference type="RuleBase" id="RU364132"/>
    </source>
</evidence>